<evidence type="ECO:0000256" key="4">
    <source>
        <dbReference type="SAM" id="MobiDB-lite"/>
    </source>
</evidence>
<feature type="region of interest" description="Disordered" evidence="4">
    <location>
        <begin position="477"/>
        <end position="503"/>
    </location>
</feature>
<feature type="compositionally biased region" description="Polar residues" evidence="4">
    <location>
        <begin position="8"/>
        <end position="19"/>
    </location>
</feature>
<feature type="region of interest" description="Disordered" evidence="4">
    <location>
        <begin position="1"/>
        <end position="21"/>
    </location>
</feature>
<keyword evidence="6" id="KW-1185">Reference proteome</keyword>
<feature type="non-terminal residue" evidence="5">
    <location>
        <position position="1"/>
    </location>
</feature>
<dbReference type="PANTHER" id="PTHR12940">
    <property type="entry name" value="ES-2 PROTEIN - RELATED"/>
    <property type="match status" value="1"/>
</dbReference>
<dbReference type="Pfam" id="PF09751">
    <property type="entry name" value="Es2"/>
    <property type="match status" value="1"/>
</dbReference>
<sequence>KYFIKQTMADTPSTPSTPGSRAMEMVKAQNTALAEFKRPLSNHLERRKVKPKILTEERYIEEMSKIIQRDFFPDLERLRAQNDYLDAEARRDFLQMAEIRARYSMGRYPGAGSRSGSTGRNNGKLYRQSTNSLNDMHVFTAMSPATFETPLSAANGNATPLAETPVSNKSTKSSKRDVEGGCQDGISRQMSLDSFLQHFTSEDNQSFQEIIETAEAKLRQKYAVLYNHEQLSAQQLQRALMLPSIEKQFEEPDPLRKIETWKYTNMNSIMYVPDGVELTEQERVQLAERKQSIQHKATRLPATHQDQQDDADNAAGNNASAEEEIGRTTTPRIRGFDLLRSPSPRPGEAFSPIMTWGEIDGTPFRLDGGDTPLRNNTGGPSFRINENSRRENIAIALAEKVSEKMRNQKQQALNTARRNIGSPFVRSNMERLASMSPAARRLASGKMGMRNNTPFLTPSPASTKSKLKITPKVVRSSNVINSGKQTPIPSSSRQNATPIDTGSTLTDDLLKIPTKRRSAADFF</sequence>
<evidence type="ECO:0000256" key="2">
    <source>
        <dbReference type="ARBA" id="ARBA00009072"/>
    </source>
</evidence>
<feature type="region of interest" description="Disordered" evidence="4">
    <location>
        <begin position="290"/>
        <end position="326"/>
    </location>
</feature>
<dbReference type="EMBL" id="JAJJHW010000095">
    <property type="protein sequence ID" value="KAH8386482.1"/>
    <property type="molecule type" value="Genomic_DNA"/>
</dbReference>
<organism evidence="5 6">
    <name type="scientific">Drosophila rubida</name>
    <dbReference type="NCBI Taxonomy" id="30044"/>
    <lineage>
        <taxon>Eukaryota</taxon>
        <taxon>Metazoa</taxon>
        <taxon>Ecdysozoa</taxon>
        <taxon>Arthropoda</taxon>
        <taxon>Hexapoda</taxon>
        <taxon>Insecta</taxon>
        <taxon>Pterygota</taxon>
        <taxon>Neoptera</taxon>
        <taxon>Endopterygota</taxon>
        <taxon>Diptera</taxon>
        <taxon>Brachycera</taxon>
        <taxon>Muscomorpha</taxon>
        <taxon>Ephydroidea</taxon>
        <taxon>Drosophilidae</taxon>
        <taxon>Drosophila</taxon>
    </lineage>
</organism>
<evidence type="ECO:0000256" key="1">
    <source>
        <dbReference type="ARBA" id="ARBA00004123"/>
    </source>
</evidence>
<gene>
    <name evidence="5" type="ORF">KR093_000785</name>
</gene>
<feature type="compositionally biased region" description="Polar residues" evidence="4">
    <location>
        <begin position="450"/>
        <end position="464"/>
    </location>
</feature>
<feature type="region of interest" description="Disordered" evidence="4">
    <location>
        <begin position="448"/>
        <end position="467"/>
    </location>
</feature>
<comment type="subcellular location">
    <subcellularLocation>
        <location evidence="1">Nucleus</location>
    </subcellularLocation>
</comment>
<evidence type="ECO:0000256" key="3">
    <source>
        <dbReference type="ARBA" id="ARBA00023242"/>
    </source>
</evidence>
<evidence type="ECO:0008006" key="7">
    <source>
        <dbReference type="Google" id="ProtNLM"/>
    </source>
</evidence>
<evidence type="ECO:0000313" key="6">
    <source>
        <dbReference type="Proteomes" id="UP001200034"/>
    </source>
</evidence>
<comment type="caution">
    <text evidence="5">The sequence shown here is derived from an EMBL/GenBank/DDBJ whole genome shotgun (WGS) entry which is preliminary data.</text>
</comment>
<dbReference type="PANTHER" id="PTHR12940:SF0">
    <property type="entry name" value="SPLICING FACTOR ESS-2 HOMOLOG"/>
    <property type="match status" value="1"/>
</dbReference>
<comment type="similarity">
    <text evidence="2">Belongs to the ESS2 family.</text>
</comment>
<accession>A0AAD4K9L0</accession>
<dbReference type="GO" id="GO:0071013">
    <property type="term" value="C:catalytic step 2 spliceosome"/>
    <property type="evidence" value="ECO:0007669"/>
    <property type="project" value="TreeGrafter"/>
</dbReference>
<feature type="region of interest" description="Disordered" evidence="4">
    <location>
        <begin position="154"/>
        <end position="180"/>
    </location>
</feature>
<keyword evidence="3" id="KW-0539">Nucleus</keyword>
<dbReference type="Proteomes" id="UP001200034">
    <property type="component" value="Unassembled WGS sequence"/>
</dbReference>
<reference evidence="5" key="1">
    <citation type="journal article" date="2021" name="Mol. Ecol. Resour.">
        <title>Phylogenomic analyses of the genus Drosophila reveals genomic signals of climate adaptation.</title>
        <authorList>
            <person name="Li F."/>
            <person name="Rane R.V."/>
            <person name="Luria V."/>
            <person name="Xiong Z."/>
            <person name="Chen J."/>
            <person name="Li Z."/>
            <person name="Catullo R.A."/>
            <person name="Griffin P.C."/>
            <person name="Schiffer M."/>
            <person name="Pearce S."/>
            <person name="Lee S.F."/>
            <person name="McElroy K."/>
            <person name="Stocker A."/>
            <person name="Shirriffs J."/>
            <person name="Cockerell F."/>
            <person name="Coppin C."/>
            <person name="Sgro C.M."/>
            <person name="Karger A."/>
            <person name="Cain J.W."/>
            <person name="Weber J.A."/>
            <person name="Santpere G."/>
            <person name="Kirschner M.W."/>
            <person name="Hoffmann A.A."/>
            <person name="Oakeshott J.G."/>
            <person name="Zhang G."/>
        </authorList>
    </citation>
    <scope>NUCLEOTIDE SEQUENCE</scope>
    <source>
        <strain evidence="5">BGI-SZ-2011g</strain>
    </source>
</reference>
<dbReference type="AlphaFoldDB" id="A0AAD4K9L0"/>
<protein>
    <recommendedName>
        <fullName evidence="7">Splicing factor ESS-2 homolog</fullName>
    </recommendedName>
</protein>
<dbReference type="InterPro" id="IPR019148">
    <property type="entry name" value="Nuclear_protein_DGCR14_ESS-2"/>
</dbReference>
<proteinExistence type="inferred from homology"/>
<evidence type="ECO:0000313" key="5">
    <source>
        <dbReference type="EMBL" id="KAH8386482.1"/>
    </source>
</evidence>
<name>A0AAD4K9L0_9MUSC</name>